<comment type="caution">
    <text evidence="1">The sequence shown here is derived from an EMBL/GenBank/DDBJ whole genome shotgun (WGS) entry which is preliminary data.</text>
</comment>
<reference evidence="1" key="1">
    <citation type="submission" date="2019-12" db="EMBL/GenBank/DDBJ databases">
        <title>Genome sequencing and annotation of Brassica cretica.</title>
        <authorList>
            <person name="Studholme D.J."/>
            <person name="Sarris P.F."/>
        </authorList>
    </citation>
    <scope>NUCLEOTIDE SEQUENCE</scope>
    <source>
        <strain evidence="1">PFS-102/07</strain>
        <tissue evidence="1">Leaf</tissue>
    </source>
</reference>
<protein>
    <submittedName>
        <fullName evidence="1">Uncharacterized protein</fullName>
    </submittedName>
</protein>
<reference evidence="2" key="2">
    <citation type="submission" date="2019-12" db="EMBL/GenBank/DDBJ databases">
        <authorList>
            <person name="Studholme D.J."/>
            <person name="Sarris P."/>
        </authorList>
    </citation>
    <scope>NUCLEOTIDE SEQUENCE</scope>
    <source>
        <strain evidence="2">PFS-1207/04</strain>
        <tissue evidence="2">Leaf</tissue>
    </source>
</reference>
<dbReference type="OrthoDB" id="10499777at2759"/>
<accession>A0A8S9LE12</accession>
<dbReference type="AlphaFoldDB" id="A0A8S9LE12"/>
<gene>
    <name evidence="2" type="ORF">DY000_02035814</name>
    <name evidence="1" type="ORF">F2Q70_00028719</name>
</gene>
<proteinExistence type="predicted"/>
<keyword evidence="3" id="KW-1185">Reference proteome</keyword>
<name>A0A8S9LE12_BRACR</name>
<sequence>MFSFINFTEFSVLLLHLTPDIVMYILLLHQFLDLPKDVNLSEVHIIVILIDNPKARFKMKRSRWLEHQYGLDAVMDLVGYTPTKEFDLVGKLRRDSDALALDLGGKSIDEFAGLENQLMLAMESIQAADANLR</sequence>
<organism evidence="1">
    <name type="scientific">Brassica cretica</name>
    <name type="common">Mustard</name>
    <dbReference type="NCBI Taxonomy" id="69181"/>
    <lineage>
        <taxon>Eukaryota</taxon>
        <taxon>Viridiplantae</taxon>
        <taxon>Streptophyta</taxon>
        <taxon>Embryophyta</taxon>
        <taxon>Tracheophyta</taxon>
        <taxon>Spermatophyta</taxon>
        <taxon>Magnoliopsida</taxon>
        <taxon>eudicotyledons</taxon>
        <taxon>Gunneridae</taxon>
        <taxon>Pentapetalae</taxon>
        <taxon>rosids</taxon>
        <taxon>malvids</taxon>
        <taxon>Brassicales</taxon>
        <taxon>Brassicaceae</taxon>
        <taxon>Brassiceae</taxon>
        <taxon>Brassica</taxon>
    </lineage>
</organism>
<evidence type="ECO:0000313" key="2">
    <source>
        <dbReference type="EMBL" id="KAF3580644.1"/>
    </source>
</evidence>
<reference evidence="2 3" key="3">
    <citation type="journal article" date="2020" name="BMC Genomics">
        <title>Intraspecific diversification of the crop wild relative Brassica cretica Lam. using demographic model selection.</title>
        <authorList>
            <person name="Kioukis A."/>
            <person name="Michalopoulou V.A."/>
            <person name="Briers L."/>
            <person name="Pirintsos S."/>
            <person name="Studholme D.J."/>
            <person name="Pavlidis P."/>
            <person name="Sarris P.F."/>
        </authorList>
    </citation>
    <scope>NUCLEOTIDE SEQUENCE [LARGE SCALE GENOMIC DNA]</scope>
    <source>
        <strain evidence="3">cv. PFS-1207/04</strain>
        <strain evidence="2">PFS-1207/04</strain>
    </source>
</reference>
<dbReference type="EMBL" id="QGKV02000649">
    <property type="protein sequence ID" value="KAF3580644.1"/>
    <property type="molecule type" value="Genomic_DNA"/>
</dbReference>
<dbReference type="Proteomes" id="UP000266723">
    <property type="component" value="Unassembled WGS sequence"/>
</dbReference>
<dbReference type="EMBL" id="QGKY02000094">
    <property type="protein sequence ID" value="KAF2605155.1"/>
    <property type="molecule type" value="Genomic_DNA"/>
</dbReference>
<evidence type="ECO:0000313" key="3">
    <source>
        <dbReference type="Proteomes" id="UP000266723"/>
    </source>
</evidence>
<evidence type="ECO:0000313" key="1">
    <source>
        <dbReference type="EMBL" id="KAF2605155.1"/>
    </source>
</evidence>